<feature type="domain" description="ABC transmembrane type-1" evidence="15">
    <location>
        <begin position="732"/>
        <end position="997"/>
    </location>
</feature>
<dbReference type="GO" id="GO:0005743">
    <property type="term" value="C:mitochondrial inner membrane"/>
    <property type="evidence" value="ECO:0007669"/>
    <property type="project" value="TreeGrafter"/>
</dbReference>
<evidence type="ECO:0000256" key="13">
    <source>
        <dbReference type="SAM" id="Phobius"/>
    </source>
</evidence>
<evidence type="ECO:0000256" key="11">
    <source>
        <dbReference type="ARBA" id="ARBA00023180"/>
    </source>
</evidence>
<feature type="domain" description="ABC transporter" evidence="14">
    <location>
        <begin position="1032"/>
        <end position="1219"/>
    </location>
</feature>
<evidence type="ECO:0000256" key="10">
    <source>
        <dbReference type="ARBA" id="ARBA00023136"/>
    </source>
</evidence>
<comment type="subcellular location">
    <subcellularLocation>
        <location evidence="1">Membrane</location>
        <topology evidence="1">Multi-pass membrane protein</topology>
    </subcellularLocation>
</comment>
<keyword evidence="7" id="KW-0067">ATP-binding</keyword>
<evidence type="ECO:0000313" key="17">
    <source>
        <dbReference type="Proteomes" id="UP000298787"/>
    </source>
</evidence>
<evidence type="ECO:0000256" key="6">
    <source>
        <dbReference type="ARBA" id="ARBA00022741"/>
    </source>
</evidence>
<evidence type="ECO:0000259" key="15">
    <source>
        <dbReference type="PROSITE" id="PS50929"/>
    </source>
</evidence>
<comment type="similarity">
    <text evidence="2">Belongs to the ABC transporter superfamily. ABCB family. Multidrug resistance exporter (TC 3.A.1.201) subfamily.</text>
</comment>
<keyword evidence="11" id="KW-0325">Glycoprotein</keyword>
<name>A0A4U5V2T0_COLLU</name>
<dbReference type="CDD" id="cd18578">
    <property type="entry name" value="ABC_6TM_Pgp_ABCB1_D2_like"/>
    <property type="match status" value="1"/>
</dbReference>
<dbReference type="Proteomes" id="UP000298787">
    <property type="component" value="Chromosome 14"/>
</dbReference>
<keyword evidence="4 13" id="KW-0812">Transmembrane</keyword>
<feature type="domain" description="ABC transmembrane type-1" evidence="15">
    <location>
        <begin position="69"/>
        <end position="373"/>
    </location>
</feature>
<keyword evidence="9 13" id="KW-1133">Transmembrane helix</keyword>
<organism evidence="16 17">
    <name type="scientific">Collichthys lucidus</name>
    <name type="common">Big head croaker</name>
    <name type="synonym">Sciaena lucida</name>
    <dbReference type="NCBI Taxonomy" id="240159"/>
    <lineage>
        <taxon>Eukaryota</taxon>
        <taxon>Metazoa</taxon>
        <taxon>Chordata</taxon>
        <taxon>Craniata</taxon>
        <taxon>Vertebrata</taxon>
        <taxon>Euteleostomi</taxon>
        <taxon>Actinopterygii</taxon>
        <taxon>Neopterygii</taxon>
        <taxon>Teleostei</taxon>
        <taxon>Neoteleostei</taxon>
        <taxon>Acanthomorphata</taxon>
        <taxon>Eupercaria</taxon>
        <taxon>Sciaenidae</taxon>
        <taxon>Collichthys</taxon>
    </lineage>
</organism>
<keyword evidence="17" id="KW-1185">Reference proteome</keyword>
<dbReference type="InterPro" id="IPR003593">
    <property type="entry name" value="AAA+_ATPase"/>
</dbReference>
<dbReference type="PANTHER" id="PTHR43394">
    <property type="entry name" value="ATP-DEPENDENT PERMEASE MDL1, MITOCHONDRIAL"/>
    <property type="match status" value="1"/>
</dbReference>
<keyword evidence="8" id="KW-1278">Translocase</keyword>
<evidence type="ECO:0000256" key="1">
    <source>
        <dbReference type="ARBA" id="ARBA00004141"/>
    </source>
</evidence>
<keyword evidence="3" id="KW-0813">Transport</keyword>
<feature type="transmembrane region" description="Helical" evidence="13">
    <location>
        <begin position="231"/>
        <end position="249"/>
    </location>
</feature>
<dbReference type="GO" id="GO:0005524">
    <property type="term" value="F:ATP binding"/>
    <property type="evidence" value="ECO:0007669"/>
    <property type="project" value="UniProtKB-KW"/>
</dbReference>
<keyword evidence="10 13" id="KW-0472">Membrane</keyword>
<dbReference type="GO" id="GO:0016887">
    <property type="term" value="F:ATP hydrolysis activity"/>
    <property type="evidence" value="ECO:0007669"/>
    <property type="project" value="InterPro"/>
</dbReference>
<accession>A0A4U5V2T0</accession>
<dbReference type="SMART" id="SM00382">
    <property type="entry name" value="AAA"/>
    <property type="match status" value="2"/>
</dbReference>
<feature type="transmembrane region" description="Helical" evidence="13">
    <location>
        <begin position="728"/>
        <end position="752"/>
    </location>
</feature>
<feature type="transmembrane region" description="Helical" evidence="13">
    <location>
        <begin position="876"/>
        <end position="894"/>
    </location>
</feature>
<dbReference type="PROSITE" id="PS00211">
    <property type="entry name" value="ABC_TRANSPORTER_1"/>
    <property type="match status" value="1"/>
</dbReference>
<dbReference type="STRING" id="240159.A0A4U5V2T0"/>
<dbReference type="GO" id="GO:0015421">
    <property type="term" value="F:ABC-type oligopeptide transporter activity"/>
    <property type="evidence" value="ECO:0007669"/>
    <property type="project" value="TreeGrafter"/>
</dbReference>
<dbReference type="GO" id="GO:0090374">
    <property type="term" value="P:oligopeptide export from mitochondrion"/>
    <property type="evidence" value="ECO:0007669"/>
    <property type="project" value="TreeGrafter"/>
</dbReference>
<feature type="domain" description="ABC transporter" evidence="14">
    <location>
        <begin position="408"/>
        <end position="644"/>
    </location>
</feature>
<feature type="transmembrane region" description="Helical" evidence="13">
    <location>
        <begin position="313"/>
        <end position="332"/>
    </location>
</feature>
<dbReference type="PROSITE" id="PS50893">
    <property type="entry name" value="ABC_TRANSPORTER_2"/>
    <property type="match status" value="2"/>
</dbReference>
<feature type="transmembrane region" description="Helical" evidence="13">
    <location>
        <begin position="966"/>
        <end position="985"/>
    </location>
</feature>
<dbReference type="SUPFAM" id="SSF90123">
    <property type="entry name" value="ABC transporter transmembrane region"/>
    <property type="match status" value="2"/>
</dbReference>
<evidence type="ECO:0000313" key="16">
    <source>
        <dbReference type="EMBL" id="TKS82046.1"/>
    </source>
</evidence>
<evidence type="ECO:0000259" key="14">
    <source>
        <dbReference type="PROSITE" id="PS50893"/>
    </source>
</evidence>
<feature type="transmembrane region" description="Helical" evidence="13">
    <location>
        <begin position="132"/>
        <end position="155"/>
    </location>
</feature>
<sequence>MKDLWQRSFLHDGSSSLLLKELFKAPTVSCRSESKTDENKDDENPPKPELVSPIALFRFADKMDIGVLVLGTLMTMVHGITLPVLVLVFGNMTDVFINNAKMMNIYRSNHNFTNLAAPVNNTLQKDMEVFSIQFSIIGFVVLVSAYMQVAFWTMAAGRQARRIRKLFFHSIMQQEIGWFDVTETGELNTRLTDDIYQIQEGIGDKTAKLIQSYVTFITAIIIGFFKSWKLTLVILAVSPALFISAALFGKVVTSFSTKEQNAYAKAGAVAEEVLSAIRTVFAFNGQDREIKRYQKNLEDAKNMGIKKAVSSNIAVGFTYLIIYLCYALSFWYGSTLILKKDSTIGSVLTVFFAMLIGTYYLGQASPNIQTFATARGAARLVYSVIDRNTLINSYSEDGYKPDNIRGDIEFRNISFRYPSRPNIQVLNNMSLSIKNGQTMALVGSSGCGKSTTIQLLQRFYDPQEGSVHIDDHDIRTLNVRRLREMIGVVSQEPVLFATTIAENIRYGRLDVAQYEIEQAAKEANAYDFIMTLPDKFETLVGERGTQMSGGQKQRIAIARALVRNPKILLLDEATSALDAESETIVQAALDKVRQGRTTIVVAHRLSTIRNADLIAGFQHGEVVELGTHHELMEKGGVYHTLVTMQTFKKVEDAAEADFEVPAGDRSPLARTPSQSSLFMRKSTRGSSFAASEGDKEEREKFRAERTVEEETVPPVSFSKLMRLNSSEWPFILLGSICAIINGILQPVFAIILSKIVTVFASPDNDYVRRWSSVYALMFVGLGALSFLTMFLQGFCFGKSGEILTLKLRLKAFTSMMRQDLGWYDDNRNSVGALSTRLASDAAQVQGATGARLATIVQNFANLATGIIIAFVNGWELTLLIIAVVPIVALASTVATEAIDNIRTVVSLTREPDFESLYQEKLVVPYENSQKKAHVYGLTFSFGQAMVYFTYAACFRFGAFLITKGRMTVEGVFTVILSIIFGAMAVGEANSFAPNYAKAKVSASHIMMLINREPSIDNLSHEGEIPDKFDGDLRFDNVKFNYPSRPDVPILQGLNLSVRKGETLALVGSSGCGKSTAIQLLERFYDPRDGRVVLDNINLKNLDIYWLRSQIGIVSQEPVLFDCTLAENISYGDTIYTMEEIEAAARAANIHNFIDNLPEVVQDALDQASKGRTCIIVAHRLSTIQNADRIAVFQGGVVVEQGTHFQLLAKKGVYHMLVTTQMGHATE</sequence>
<dbReference type="InterPro" id="IPR036640">
    <property type="entry name" value="ABC1_TM_sf"/>
</dbReference>
<feature type="transmembrane region" description="Helical" evidence="13">
    <location>
        <begin position="65"/>
        <end position="89"/>
    </location>
</feature>
<dbReference type="EMBL" id="CM014091">
    <property type="protein sequence ID" value="TKS82046.1"/>
    <property type="molecule type" value="Genomic_DNA"/>
</dbReference>
<dbReference type="InterPro" id="IPR027417">
    <property type="entry name" value="P-loop_NTPase"/>
</dbReference>
<dbReference type="Gene3D" id="3.40.50.300">
    <property type="entry name" value="P-loop containing nucleotide triphosphate hydrolases"/>
    <property type="match status" value="3"/>
</dbReference>
<keyword evidence="5" id="KW-0677">Repeat</keyword>
<feature type="transmembrane region" description="Helical" evidence="13">
    <location>
        <begin position="772"/>
        <end position="796"/>
    </location>
</feature>
<evidence type="ECO:0000256" key="3">
    <source>
        <dbReference type="ARBA" id="ARBA00022448"/>
    </source>
</evidence>
<feature type="transmembrane region" description="Helical" evidence="13">
    <location>
        <begin position="934"/>
        <end position="954"/>
    </location>
</feature>
<dbReference type="InterPro" id="IPR039421">
    <property type="entry name" value="Type_1_exporter"/>
</dbReference>
<keyword evidence="6" id="KW-0547">Nucleotide-binding</keyword>
<dbReference type="FunFam" id="3.40.50.300:FF:000479">
    <property type="entry name" value="Multidrug resistance protein 1A"/>
    <property type="match status" value="1"/>
</dbReference>
<gene>
    <name evidence="16" type="ORF">D9C73_016155</name>
</gene>
<dbReference type="PANTHER" id="PTHR43394:SF27">
    <property type="entry name" value="ATP-DEPENDENT TRANSLOCASE ABCB1-LIKE"/>
    <property type="match status" value="1"/>
</dbReference>
<reference evidence="16 17" key="1">
    <citation type="submission" date="2019-01" db="EMBL/GenBank/DDBJ databases">
        <title>Genome Assembly of Collichthys lucidus.</title>
        <authorList>
            <person name="Cai M."/>
            <person name="Xiao S."/>
        </authorList>
    </citation>
    <scope>NUCLEOTIDE SEQUENCE [LARGE SCALE GENOMIC DNA]</scope>
    <source>
        <strain evidence="16">JT15FE1705JMU</strain>
        <tissue evidence="16">Muscle</tissue>
    </source>
</reference>
<dbReference type="Pfam" id="PF00664">
    <property type="entry name" value="ABC_membrane"/>
    <property type="match status" value="2"/>
</dbReference>
<evidence type="ECO:0000256" key="12">
    <source>
        <dbReference type="SAM" id="MobiDB-lite"/>
    </source>
</evidence>
<dbReference type="FunFam" id="1.20.1560.10:FF:000018">
    <property type="entry name" value="ATP-binding cassette subfamily B member 11"/>
    <property type="match status" value="1"/>
</dbReference>
<dbReference type="CDD" id="cd03249">
    <property type="entry name" value="ABC_MTABC3_MDL1_MDL2"/>
    <property type="match status" value="1"/>
</dbReference>
<dbReference type="SUPFAM" id="SSF52540">
    <property type="entry name" value="P-loop containing nucleoside triphosphate hydrolases"/>
    <property type="match status" value="2"/>
</dbReference>
<protein>
    <submittedName>
        <fullName evidence="16">Multidrug resistance protein 1</fullName>
    </submittedName>
</protein>
<evidence type="ECO:0000256" key="7">
    <source>
        <dbReference type="ARBA" id="ARBA00022840"/>
    </source>
</evidence>
<evidence type="ECO:0000256" key="9">
    <source>
        <dbReference type="ARBA" id="ARBA00022989"/>
    </source>
</evidence>
<dbReference type="Pfam" id="PF00005">
    <property type="entry name" value="ABC_tran"/>
    <property type="match status" value="2"/>
</dbReference>
<feature type="transmembrane region" description="Helical" evidence="13">
    <location>
        <begin position="344"/>
        <end position="362"/>
    </location>
</feature>
<dbReference type="InterPro" id="IPR011527">
    <property type="entry name" value="ABC1_TM_dom"/>
</dbReference>
<dbReference type="InterPro" id="IPR003439">
    <property type="entry name" value="ABC_transporter-like_ATP-bd"/>
</dbReference>
<evidence type="ECO:0000256" key="5">
    <source>
        <dbReference type="ARBA" id="ARBA00022737"/>
    </source>
</evidence>
<dbReference type="CDD" id="cd18577">
    <property type="entry name" value="ABC_6TM_Pgp_ABCB1_D1_like"/>
    <property type="match status" value="1"/>
</dbReference>
<proteinExistence type="inferred from homology"/>
<dbReference type="Gene3D" id="1.20.1560.10">
    <property type="entry name" value="ABC transporter type 1, transmembrane domain"/>
    <property type="match status" value="1"/>
</dbReference>
<dbReference type="AlphaFoldDB" id="A0A4U5V2T0"/>
<feature type="compositionally biased region" description="Basic and acidic residues" evidence="12">
    <location>
        <begin position="692"/>
        <end position="705"/>
    </location>
</feature>
<evidence type="ECO:0000256" key="4">
    <source>
        <dbReference type="ARBA" id="ARBA00022692"/>
    </source>
</evidence>
<evidence type="ECO:0000256" key="2">
    <source>
        <dbReference type="ARBA" id="ARBA00007577"/>
    </source>
</evidence>
<dbReference type="PROSITE" id="PS50929">
    <property type="entry name" value="ABC_TM1F"/>
    <property type="match status" value="2"/>
</dbReference>
<feature type="transmembrane region" description="Helical" evidence="13">
    <location>
        <begin position="209"/>
        <end position="225"/>
    </location>
</feature>
<feature type="region of interest" description="Disordered" evidence="12">
    <location>
        <begin position="661"/>
        <end position="705"/>
    </location>
</feature>
<evidence type="ECO:0000256" key="8">
    <source>
        <dbReference type="ARBA" id="ARBA00022967"/>
    </source>
</evidence>
<dbReference type="InterPro" id="IPR017871">
    <property type="entry name" value="ABC_transporter-like_CS"/>
</dbReference>